<dbReference type="InterPro" id="IPR012337">
    <property type="entry name" value="RNaseH-like_sf"/>
</dbReference>
<keyword evidence="2" id="KW-1185">Reference proteome</keyword>
<reference evidence="1" key="1">
    <citation type="submission" date="2021-06" db="EMBL/GenBank/DDBJ databases">
        <authorList>
            <person name="Kallberg Y."/>
            <person name="Tangrot J."/>
            <person name="Rosling A."/>
        </authorList>
    </citation>
    <scope>NUCLEOTIDE SEQUENCE</scope>
    <source>
        <strain evidence="1">AZ414A</strain>
    </source>
</reference>
<dbReference type="SUPFAM" id="SSF53098">
    <property type="entry name" value="Ribonuclease H-like"/>
    <property type="match status" value="1"/>
</dbReference>
<gene>
    <name evidence="1" type="ORF">DEBURN_LOCUS5379</name>
</gene>
<comment type="caution">
    <text evidence="1">The sequence shown here is derived from an EMBL/GenBank/DDBJ whole genome shotgun (WGS) entry which is preliminary data.</text>
</comment>
<dbReference type="EMBL" id="CAJVPK010000474">
    <property type="protein sequence ID" value="CAG8515170.1"/>
    <property type="molecule type" value="Genomic_DNA"/>
</dbReference>
<organism evidence="1 2">
    <name type="scientific">Diversispora eburnea</name>
    <dbReference type="NCBI Taxonomy" id="1213867"/>
    <lineage>
        <taxon>Eukaryota</taxon>
        <taxon>Fungi</taxon>
        <taxon>Fungi incertae sedis</taxon>
        <taxon>Mucoromycota</taxon>
        <taxon>Glomeromycotina</taxon>
        <taxon>Glomeromycetes</taxon>
        <taxon>Diversisporales</taxon>
        <taxon>Diversisporaceae</taxon>
        <taxon>Diversispora</taxon>
    </lineage>
</organism>
<name>A0A9N9F7R0_9GLOM</name>
<proteinExistence type="predicted"/>
<evidence type="ECO:0000313" key="2">
    <source>
        <dbReference type="Proteomes" id="UP000789706"/>
    </source>
</evidence>
<protein>
    <submittedName>
        <fullName evidence="1">4201_t:CDS:1</fullName>
    </submittedName>
</protein>
<dbReference type="Proteomes" id="UP000789706">
    <property type="component" value="Unassembled WGS sequence"/>
</dbReference>
<dbReference type="OrthoDB" id="2405594at2759"/>
<evidence type="ECO:0000313" key="1">
    <source>
        <dbReference type="EMBL" id="CAG8515170.1"/>
    </source>
</evidence>
<dbReference type="AlphaFoldDB" id="A0A9N9F7R0"/>
<accession>A0A9N9F7R0</accession>
<sequence length="323" mass="38182">MPRKRVKEYENVFHVDNGLLFCNYCDLSVEWKHKSTIDAHFIEDLIESFANADIPLEKINLLLPFFKKHLKEGGAIPQASTLLSVDFLEQFNNSTIAQTLFSVLHFYNIPINFPRLFLSYSATYMKKSYRDVLKPFMPQLIHLPCLAHILNLIGEIWQDFPQFSLIKNFLTKIKNSFVKSSARKARYIAPCYWRDFYKKESEIDSRNETIKTRLTNLLTYLESNPAFQSVYKKFEVHSPNHPTRPLFRAVCLFDPKYMHTGNNRRHSIYQYSIISELDNPSDYIWLPISSCAVERSFSLYNTLLDKDRQKNHLQLNMMYFNRD</sequence>